<dbReference type="STRING" id="576131.SAMN05444486_103655"/>
<evidence type="ECO:0008006" key="3">
    <source>
        <dbReference type="Google" id="ProtNLM"/>
    </source>
</evidence>
<evidence type="ECO:0000313" key="2">
    <source>
        <dbReference type="Proteomes" id="UP000199026"/>
    </source>
</evidence>
<protein>
    <recommendedName>
        <fullName evidence="3">Capsule polysaccharide biosynthesis protein</fullName>
    </recommendedName>
</protein>
<reference evidence="1 2" key="1">
    <citation type="submission" date="2016-10" db="EMBL/GenBank/DDBJ databases">
        <authorList>
            <person name="de Groot N.N."/>
        </authorList>
    </citation>
    <scope>NUCLEOTIDE SEQUENCE [LARGE SCALE GENOMIC DNA]</scope>
    <source>
        <strain evidence="1 2">DSM 24677</strain>
    </source>
</reference>
<sequence length="297" mass="34010">MNECVTIFLEPEMKASAEAGQHNFLGKVERVLRRGGLDVFYADEAQRHEPFSGCALVHMWEPMTADTLVMRRVYAYPFWAIEASDKRWEWDVARAVFDPETVNGHKAARFANNWCKRMFGEAASSREGYVYVPLQGRISERRSFQAASPLEMIEAVLDADSERPVVIGMHPKEPYSASDIDALEKFEHRFERVTVVMGQMERYLPSCDYVVSQNSGAAFFGYFFGKPAALFGKIDFHHIAANVHDLGVEEALGRVAEMRPDFERYLWWFWQERSINAGRDEADAQIASRFRTAGWIA</sequence>
<dbReference type="AlphaFoldDB" id="A0A1H3MJE3"/>
<gene>
    <name evidence="1" type="ORF">SAMN05444486_103655</name>
</gene>
<dbReference type="EMBL" id="FNPR01000003">
    <property type="protein sequence ID" value="SDY76832.1"/>
    <property type="molecule type" value="Genomic_DNA"/>
</dbReference>
<accession>A0A1H3MJE3</accession>
<organism evidence="1 2">
    <name type="scientific">Lentibacter algarum</name>
    <dbReference type="NCBI Taxonomy" id="576131"/>
    <lineage>
        <taxon>Bacteria</taxon>
        <taxon>Pseudomonadati</taxon>
        <taxon>Pseudomonadota</taxon>
        <taxon>Alphaproteobacteria</taxon>
        <taxon>Rhodobacterales</taxon>
        <taxon>Roseobacteraceae</taxon>
        <taxon>Lentibacter</taxon>
    </lineage>
</organism>
<dbReference type="RefSeq" id="WP_089893450.1">
    <property type="nucleotide sequence ID" value="NZ_CANLAN010000006.1"/>
</dbReference>
<dbReference type="OrthoDB" id="6713140at2"/>
<proteinExistence type="predicted"/>
<name>A0A1H3MJE3_9RHOB</name>
<dbReference type="Proteomes" id="UP000199026">
    <property type="component" value="Unassembled WGS sequence"/>
</dbReference>
<dbReference type="GeneID" id="78125597"/>
<keyword evidence="2" id="KW-1185">Reference proteome</keyword>
<evidence type="ECO:0000313" key="1">
    <source>
        <dbReference type="EMBL" id="SDY76832.1"/>
    </source>
</evidence>